<dbReference type="EMBL" id="CP002831">
    <property type="protein sequence ID" value="AFC25780.1"/>
    <property type="molecule type" value="Genomic_DNA"/>
</dbReference>
<dbReference type="RefSeq" id="WP_015693379.1">
    <property type="nucleotide sequence ID" value="NC_016940.1"/>
</dbReference>
<dbReference type="PROSITE" id="PS51257">
    <property type="entry name" value="PROKAR_LIPOPROTEIN"/>
    <property type="match status" value="1"/>
</dbReference>
<dbReference type="AlphaFoldDB" id="H6KZK4"/>
<organism evidence="2 3">
    <name type="scientific">Saprospira grandis (strain Lewin)</name>
    <dbReference type="NCBI Taxonomy" id="984262"/>
    <lineage>
        <taxon>Bacteria</taxon>
        <taxon>Pseudomonadati</taxon>
        <taxon>Bacteroidota</taxon>
        <taxon>Saprospiria</taxon>
        <taxon>Saprospirales</taxon>
        <taxon>Saprospiraceae</taxon>
        <taxon>Saprospira</taxon>
    </lineage>
</organism>
<evidence type="ECO:0000313" key="3">
    <source>
        <dbReference type="Proteomes" id="UP000007519"/>
    </source>
</evidence>
<sequence length="213" mass="23827">MKFPFLLSLLGLFLFASCTSSRVVRPLEKKKTAFGADVCLFTTAGEAAPIINMQVAHGLSKYTTFYAGTNVSSLLGGVFMADIGFLYGLLKPKGWRPGCSISPRLTAQFNSYSTSDLTPFQPEADLNLYWEYSNRKETANNFLFLNIRNWFESEVGGVFFPQGYRPIISVGHRWQTEKMQLGVEARYMGGAFDGSTTNDLPTYGFMFTAMRLF</sequence>
<name>H6KZK4_SAPGL</name>
<reference evidence="2 3" key="1">
    <citation type="journal article" date="2012" name="Stand. Genomic Sci.">
        <title>Complete genome sequencing and analysis of Saprospira grandis str. Lewin, a predatory marine bacterium.</title>
        <authorList>
            <person name="Saw J.H."/>
            <person name="Yuryev A."/>
            <person name="Kanbe M."/>
            <person name="Hou S."/>
            <person name="Young A.G."/>
            <person name="Aizawa S."/>
            <person name="Alam M."/>
        </authorList>
    </citation>
    <scope>NUCLEOTIDE SEQUENCE [LARGE SCALE GENOMIC DNA]</scope>
    <source>
        <strain evidence="2 3">Lewin</strain>
    </source>
</reference>
<dbReference type="OrthoDB" id="1467124at2"/>
<dbReference type="Proteomes" id="UP000007519">
    <property type="component" value="Chromosome"/>
</dbReference>
<protein>
    <recommendedName>
        <fullName evidence="4">Lipoprotein</fullName>
    </recommendedName>
</protein>
<accession>H6KZK4</accession>
<dbReference type="HOGENOM" id="CLU_1293564_0_0_10"/>
<evidence type="ECO:0008006" key="4">
    <source>
        <dbReference type="Google" id="ProtNLM"/>
    </source>
</evidence>
<feature type="signal peptide" evidence="1">
    <location>
        <begin position="1"/>
        <end position="22"/>
    </location>
</feature>
<dbReference type="STRING" id="984262.SGRA_3052"/>
<evidence type="ECO:0000256" key="1">
    <source>
        <dbReference type="SAM" id="SignalP"/>
    </source>
</evidence>
<evidence type="ECO:0000313" key="2">
    <source>
        <dbReference type="EMBL" id="AFC25780.1"/>
    </source>
</evidence>
<gene>
    <name evidence="2" type="ordered locus">SGRA_3052</name>
</gene>
<dbReference type="KEGG" id="sgn:SGRA_3052"/>
<feature type="chain" id="PRO_5003603767" description="Lipoprotein" evidence="1">
    <location>
        <begin position="23"/>
        <end position="213"/>
    </location>
</feature>
<keyword evidence="1" id="KW-0732">Signal</keyword>
<proteinExistence type="predicted"/>
<keyword evidence="3" id="KW-1185">Reference proteome</keyword>